<feature type="compositionally biased region" description="Polar residues" evidence="1">
    <location>
        <begin position="230"/>
        <end position="239"/>
    </location>
</feature>
<reference evidence="3" key="1">
    <citation type="submission" date="2020-06" db="EMBL/GenBank/DDBJ databases">
        <authorList>
            <consortium name="Plant Systems Biology data submission"/>
        </authorList>
    </citation>
    <scope>NUCLEOTIDE SEQUENCE</scope>
    <source>
        <strain evidence="3">D6</strain>
    </source>
</reference>
<accession>A0A9N8DDI5</accession>
<evidence type="ECO:0000256" key="1">
    <source>
        <dbReference type="SAM" id="MobiDB-lite"/>
    </source>
</evidence>
<dbReference type="Pfam" id="PF20710">
    <property type="entry name" value="DUF6824"/>
    <property type="match status" value="1"/>
</dbReference>
<dbReference type="InterPro" id="IPR049227">
    <property type="entry name" value="DUF6824"/>
</dbReference>
<dbReference type="AlphaFoldDB" id="A0A9N8DDI5"/>
<evidence type="ECO:0000313" key="3">
    <source>
        <dbReference type="EMBL" id="CAB9500001.1"/>
    </source>
</evidence>
<proteinExistence type="predicted"/>
<protein>
    <recommendedName>
        <fullName evidence="2">DUF6824 domain-containing protein</fullName>
    </recommendedName>
</protein>
<feature type="compositionally biased region" description="Low complexity" evidence="1">
    <location>
        <begin position="244"/>
        <end position="258"/>
    </location>
</feature>
<gene>
    <name evidence="3" type="ORF">SEMRO_73_G040440.1</name>
</gene>
<evidence type="ECO:0000313" key="4">
    <source>
        <dbReference type="Proteomes" id="UP001153069"/>
    </source>
</evidence>
<name>A0A9N8DDI5_9STRA</name>
<sequence>MCLATQIGFTGVKYRIPSHPRDSTLLQPRLCKIENNKMLHCKPPQGGKFVIVGYHPAGPGAFQPQQPQQCGHPAFPIPVGYQHPPFPYPPLPAGAVPMHYRPFWAPNTAAPRAAPQTTVPVKAPEPIIPHDNDILMGRGGKNNLHKGNGRLRKMARDLRQAYIKSSKKDKSQMSRDLVKRVQAMTPPGRFLKRNNTSNGWEVVDEEYAREKASQCLRDAVTFKGFRPFNDGSTSGSSTADETDSAPSSQSSTPRSGTPVPMEDEQQQESSSTSSTNVITPEANRPPTTAAQGAEDALELPTLNSSNKDKQEHKPATIAAEQTERPTGKLLLAAVEPLLEVLREARIEENRSEPLLFAVDMRRPRSRLSAPNNNTFVPMAPRKEEEDDAMSLPSVSAHSHHHSVVEEDGDAWEFGLDLCDENDDDEVEDPLQPLPLDYQASPKRARFGTWDHDAVDENSSSTNASSEPCFANIPLAMDVGTGDVLMATEEDSPFDSDFF</sequence>
<evidence type="ECO:0000259" key="2">
    <source>
        <dbReference type="Pfam" id="PF20710"/>
    </source>
</evidence>
<organism evidence="3 4">
    <name type="scientific">Seminavis robusta</name>
    <dbReference type="NCBI Taxonomy" id="568900"/>
    <lineage>
        <taxon>Eukaryota</taxon>
        <taxon>Sar</taxon>
        <taxon>Stramenopiles</taxon>
        <taxon>Ochrophyta</taxon>
        <taxon>Bacillariophyta</taxon>
        <taxon>Bacillariophyceae</taxon>
        <taxon>Bacillariophycidae</taxon>
        <taxon>Naviculales</taxon>
        <taxon>Naviculaceae</taxon>
        <taxon>Seminavis</taxon>
    </lineage>
</organism>
<keyword evidence="4" id="KW-1185">Reference proteome</keyword>
<dbReference type="Proteomes" id="UP001153069">
    <property type="component" value="Unassembled WGS sequence"/>
</dbReference>
<feature type="domain" description="DUF6824" evidence="2">
    <location>
        <begin position="133"/>
        <end position="218"/>
    </location>
</feature>
<comment type="caution">
    <text evidence="3">The sequence shown here is derived from an EMBL/GenBank/DDBJ whole genome shotgun (WGS) entry which is preliminary data.</text>
</comment>
<feature type="region of interest" description="Disordered" evidence="1">
    <location>
        <begin position="224"/>
        <end position="323"/>
    </location>
</feature>
<dbReference type="EMBL" id="CAICTM010000072">
    <property type="protein sequence ID" value="CAB9500001.1"/>
    <property type="molecule type" value="Genomic_DNA"/>
</dbReference>